<dbReference type="EMBL" id="VZDO01000010">
    <property type="protein sequence ID" value="KAB0679343.1"/>
    <property type="molecule type" value="Genomic_DNA"/>
</dbReference>
<evidence type="ECO:0000313" key="5">
    <source>
        <dbReference type="EMBL" id="KAB0679343.1"/>
    </source>
</evidence>
<evidence type="ECO:0000256" key="2">
    <source>
        <dbReference type="ARBA" id="ARBA00022723"/>
    </source>
</evidence>
<name>A0A7V7PNP9_9HYPH</name>
<comment type="similarity">
    <text evidence="1">Belongs to the Gfa family.</text>
</comment>
<comment type="caution">
    <text evidence="5">The sequence shown here is derived from an EMBL/GenBank/DDBJ whole genome shotgun (WGS) entry which is preliminary data.</text>
</comment>
<proteinExistence type="inferred from homology"/>
<gene>
    <name evidence="5" type="ORF">F6X38_13485</name>
</gene>
<feature type="domain" description="CENP-V/GFA" evidence="4">
    <location>
        <begin position="8"/>
        <end position="124"/>
    </location>
</feature>
<organism evidence="5 6">
    <name type="scientific">Plantimonas leprariae</name>
    <dbReference type="NCBI Taxonomy" id="2615207"/>
    <lineage>
        <taxon>Bacteria</taxon>
        <taxon>Pseudomonadati</taxon>
        <taxon>Pseudomonadota</taxon>
        <taxon>Alphaproteobacteria</taxon>
        <taxon>Hyphomicrobiales</taxon>
        <taxon>Aurantimonadaceae</taxon>
        <taxon>Plantimonas</taxon>
    </lineage>
</organism>
<keyword evidence="3" id="KW-0862">Zinc</keyword>
<dbReference type="PANTHER" id="PTHR28620:SF1">
    <property type="entry name" value="CENP-V_GFA DOMAIN-CONTAINING PROTEIN"/>
    <property type="match status" value="1"/>
</dbReference>
<evidence type="ECO:0000256" key="1">
    <source>
        <dbReference type="ARBA" id="ARBA00005495"/>
    </source>
</evidence>
<dbReference type="Proteomes" id="UP000432089">
    <property type="component" value="Unassembled WGS sequence"/>
</dbReference>
<protein>
    <submittedName>
        <fullName evidence="5">GFA family protein</fullName>
    </submittedName>
</protein>
<dbReference type="AlphaFoldDB" id="A0A7V7PNP9"/>
<accession>A0A7V7PNP9</accession>
<evidence type="ECO:0000256" key="3">
    <source>
        <dbReference type="ARBA" id="ARBA00022833"/>
    </source>
</evidence>
<keyword evidence="2" id="KW-0479">Metal-binding</keyword>
<evidence type="ECO:0000259" key="4">
    <source>
        <dbReference type="PROSITE" id="PS51891"/>
    </source>
</evidence>
<dbReference type="InterPro" id="IPR011057">
    <property type="entry name" value="Mss4-like_sf"/>
</dbReference>
<sequence length="141" mass="15400">MDDGREWRNGACHCGAVRFRVRLTVGLGTARRCDCSLCRMRGAVAVTAGAGDLEILEGEEVLTLYRFNTGVAQHFFCSRCGIYTHHRRRSNPDQLGINAACLEGVSPFDFREVPVNNGRSHPSDGGSGPDVVGTLRFEPAF</sequence>
<keyword evidence="6" id="KW-1185">Reference proteome</keyword>
<evidence type="ECO:0000313" key="6">
    <source>
        <dbReference type="Proteomes" id="UP000432089"/>
    </source>
</evidence>
<dbReference type="PANTHER" id="PTHR28620">
    <property type="entry name" value="CENTROMERE PROTEIN V"/>
    <property type="match status" value="1"/>
</dbReference>
<dbReference type="GO" id="GO:0046872">
    <property type="term" value="F:metal ion binding"/>
    <property type="evidence" value="ECO:0007669"/>
    <property type="project" value="UniProtKB-KW"/>
</dbReference>
<dbReference type="RefSeq" id="WP_150970365.1">
    <property type="nucleotide sequence ID" value="NZ_VZDO01000010.1"/>
</dbReference>
<dbReference type="SUPFAM" id="SSF51316">
    <property type="entry name" value="Mss4-like"/>
    <property type="match status" value="1"/>
</dbReference>
<dbReference type="Pfam" id="PF04828">
    <property type="entry name" value="GFA"/>
    <property type="match status" value="1"/>
</dbReference>
<dbReference type="InterPro" id="IPR006913">
    <property type="entry name" value="CENP-V/GFA"/>
</dbReference>
<dbReference type="Gene3D" id="2.170.150.70">
    <property type="match status" value="1"/>
</dbReference>
<dbReference type="GO" id="GO:0016846">
    <property type="term" value="F:carbon-sulfur lyase activity"/>
    <property type="evidence" value="ECO:0007669"/>
    <property type="project" value="InterPro"/>
</dbReference>
<reference evidence="5 6" key="1">
    <citation type="submission" date="2019-09" db="EMBL/GenBank/DDBJ databases">
        <title>YIM 132180 draft genome.</title>
        <authorList>
            <person name="Zhang K."/>
        </authorList>
    </citation>
    <scope>NUCLEOTIDE SEQUENCE [LARGE SCALE GENOMIC DNA]</scope>
    <source>
        <strain evidence="5 6">YIM 132180</strain>
    </source>
</reference>
<dbReference type="InterPro" id="IPR052355">
    <property type="entry name" value="CENP-V-like"/>
</dbReference>
<dbReference type="PROSITE" id="PS51891">
    <property type="entry name" value="CENP_V_GFA"/>
    <property type="match status" value="1"/>
</dbReference>